<evidence type="ECO:0000313" key="2">
    <source>
        <dbReference type="WBParaSite" id="JU765_v2.g3285.t1"/>
    </source>
</evidence>
<reference evidence="2" key="1">
    <citation type="submission" date="2022-11" db="UniProtKB">
        <authorList>
            <consortium name="WormBaseParasite"/>
        </authorList>
    </citation>
    <scope>IDENTIFICATION</scope>
</reference>
<organism evidence="1 2">
    <name type="scientific">Panagrolaimus sp. JU765</name>
    <dbReference type="NCBI Taxonomy" id="591449"/>
    <lineage>
        <taxon>Eukaryota</taxon>
        <taxon>Metazoa</taxon>
        <taxon>Ecdysozoa</taxon>
        <taxon>Nematoda</taxon>
        <taxon>Chromadorea</taxon>
        <taxon>Rhabditida</taxon>
        <taxon>Tylenchina</taxon>
        <taxon>Panagrolaimomorpha</taxon>
        <taxon>Panagrolaimoidea</taxon>
        <taxon>Panagrolaimidae</taxon>
        <taxon>Panagrolaimus</taxon>
    </lineage>
</organism>
<evidence type="ECO:0000313" key="1">
    <source>
        <dbReference type="Proteomes" id="UP000887576"/>
    </source>
</evidence>
<dbReference type="WBParaSite" id="JU765_v2.g3285.t1">
    <property type="protein sequence ID" value="JU765_v2.g3285.t1"/>
    <property type="gene ID" value="JU765_v2.g3285"/>
</dbReference>
<sequence>MSAPSKNKELWIQGFFQGPAVKQTAGKGDILLVAACQSVDQVFPDWTQTFKLNKTEFQPTDANIPLRLPRRECFKTAYQFDAPLTQFGVNNALLIGRQAVSYNFCPPKIYAAPAMKCLETAALIAQNFKKISPKICVEFGIWGESAKTDSTFLLSTKEAKTFDFPVDSHYESLVPSKLVDKCQDYKEWTARTIKTFEQILDSNDGNHVIFVMDQLAMKIVVAHCLYGTATFETDESFLNVTCVHPGCTLLLQPTLEGKKRSFKESEYPFPSFTTSRMSTTLDYDGLASFLKA</sequence>
<protein>
    <submittedName>
        <fullName evidence="2">Uncharacterized protein</fullName>
    </submittedName>
</protein>
<dbReference type="Proteomes" id="UP000887576">
    <property type="component" value="Unplaced"/>
</dbReference>
<accession>A0AC34R4J1</accession>
<name>A0AC34R4J1_9BILA</name>
<proteinExistence type="predicted"/>